<gene>
    <name evidence="1" type="ORF">F2Y13_14260</name>
</gene>
<protein>
    <recommendedName>
        <fullName evidence="3">PKD-like family protein</fullName>
    </recommendedName>
</protein>
<accession>A0A5B3FXA7</accession>
<dbReference type="EMBL" id="VVXK01000030">
    <property type="protein sequence ID" value="KAA2365810.1"/>
    <property type="molecule type" value="Genomic_DNA"/>
</dbReference>
<evidence type="ECO:0000313" key="2">
    <source>
        <dbReference type="Proteomes" id="UP000323567"/>
    </source>
</evidence>
<proteinExistence type="predicted"/>
<evidence type="ECO:0008006" key="3">
    <source>
        <dbReference type="Google" id="ProtNLM"/>
    </source>
</evidence>
<evidence type="ECO:0000313" key="1">
    <source>
        <dbReference type="EMBL" id="KAA2365810.1"/>
    </source>
</evidence>
<name>A0A5B3FXA7_9BACT</name>
<dbReference type="RefSeq" id="WP_138266201.1">
    <property type="nucleotide sequence ID" value="NZ_CAUEJE010000007.1"/>
</dbReference>
<comment type="caution">
    <text evidence="1">The sequence shown here is derived from an EMBL/GenBank/DDBJ whole genome shotgun (WGS) entry which is preliminary data.</text>
</comment>
<sequence length="528" mass="58036">MRKHTLYLLLAGWGLLAASCYDDKSTLQTTHIPPVEIEVPEAIASQLTVVHNARLDITGIRITKDGRENPEELTYEWTVSQTDNDSEAISLATTREFHEVIDLPISSKGYLFLLTVTDTAHDLKYQYKWTLIVTAQFNEGLVVAYTRDGTTSDLGLIMHPQLTETYSGAEQGTVEKELISRRNGSPFPSAVTHMLYTYDKTDKKNILWVSTDDDLMRVETDYYEILGHKEDAFVYLPGKLDIRSLLNTYQCTMILNDGDIYETLLSRGRISTPVSGTETMTVDNGVVSAHSAPGSTRKPSTIFYDREQGKFCYGYNQTFYACGSVGSSPFDPGNAPGLRCIAGGISIDNATHTLLMRKADGNHALYTFGNYSASAGAPAAKLIYEIPAEANALIAEAVSFVFSRFDPILYIATRSAIYKVIFTTGSVNFDPAPVFTAPAGEHITLARLYLQGYYAMENYDGSSTLPSNASLAWSSRAVTVVTSKDDGNDKIHVVPQINFGSGQLDQPNALVFDGFGKILDFTVAGLYK</sequence>
<dbReference type="Pfam" id="PF16407">
    <property type="entry name" value="PKD_2"/>
    <property type="match status" value="1"/>
</dbReference>
<organism evidence="1 2">
    <name type="scientific">Alistipes shahii</name>
    <dbReference type="NCBI Taxonomy" id="328814"/>
    <lineage>
        <taxon>Bacteria</taxon>
        <taxon>Pseudomonadati</taxon>
        <taxon>Bacteroidota</taxon>
        <taxon>Bacteroidia</taxon>
        <taxon>Bacteroidales</taxon>
        <taxon>Rikenellaceae</taxon>
        <taxon>Alistipes</taxon>
    </lineage>
</organism>
<dbReference type="InterPro" id="IPR032183">
    <property type="entry name" value="PKD-like"/>
</dbReference>
<dbReference type="AlphaFoldDB" id="A0A5B3FXA7"/>
<reference evidence="1 2" key="1">
    <citation type="journal article" date="2019" name="Nat. Med.">
        <title>A library of human gut bacterial isolates paired with longitudinal multiomics data enables mechanistic microbiome research.</title>
        <authorList>
            <person name="Poyet M."/>
            <person name="Groussin M."/>
            <person name="Gibbons S.M."/>
            <person name="Avila-Pacheco J."/>
            <person name="Jiang X."/>
            <person name="Kearney S.M."/>
            <person name="Perrotta A.R."/>
            <person name="Berdy B."/>
            <person name="Zhao S."/>
            <person name="Lieberman T.D."/>
            <person name="Swanson P.K."/>
            <person name="Smith M."/>
            <person name="Roesemann S."/>
            <person name="Alexander J.E."/>
            <person name="Rich S.A."/>
            <person name="Livny J."/>
            <person name="Vlamakis H."/>
            <person name="Clish C."/>
            <person name="Bullock K."/>
            <person name="Deik A."/>
            <person name="Scott J."/>
            <person name="Pierce K.A."/>
            <person name="Xavier R.J."/>
            <person name="Alm E.J."/>
        </authorList>
    </citation>
    <scope>NUCLEOTIDE SEQUENCE [LARGE SCALE GENOMIC DNA]</scope>
    <source>
        <strain evidence="1 2">BIOML-A2</strain>
    </source>
</reference>
<dbReference type="PROSITE" id="PS51257">
    <property type="entry name" value="PROKAR_LIPOPROTEIN"/>
    <property type="match status" value="1"/>
</dbReference>
<dbReference type="Proteomes" id="UP000323567">
    <property type="component" value="Unassembled WGS sequence"/>
</dbReference>